<accession>A0ABW2Q9I3</accession>
<feature type="transmembrane region" description="Helical" evidence="1">
    <location>
        <begin position="15"/>
        <end position="36"/>
    </location>
</feature>
<evidence type="ECO:0000256" key="1">
    <source>
        <dbReference type="SAM" id="Phobius"/>
    </source>
</evidence>
<gene>
    <name evidence="2" type="ORF">ACFQQL_12200</name>
</gene>
<evidence type="ECO:0000313" key="3">
    <source>
        <dbReference type="Proteomes" id="UP001596455"/>
    </source>
</evidence>
<evidence type="ECO:0000313" key="2">
    <source>
        <dbReference type="EMBL" id="MFC7405876.1"/>
    </source>
</evidence>
<keyword evidence="1" id="KW-0472">Membrane</keyword>
<sequence length="147" mass="15661">MNGLPKEARDRVRVSAMWIVVSAVCLGVLLMLYALLVGFDRERQAPVEAVAADGNDLVVRYVGGVPGCGDPGRVEVSESDSEVELSAYVVVRHATRHDRMCAQMAVPLITTVRLAEPLGDRVVRDGMRPGAEVPVADGLADLAPPEG</sequence>
<keyword evidence="1" id="KW-1133">Transmembrane helix</keyword>
<proteinExistence type="predicted"/>
<keyword evidence="1" id="KW-0812">Transmembrane</keyword>
<protein>
    <submittedName>
        <fullName evidence="2">Uncharacterized protein</fullName>
    </submittedName>
</protein>
<name>A0ABW2Q9I3_9MICO</name>
<keyword evidence="3" id="KW-1185">Reference proteome</keyword>
<dbReference type="EMBL" id="JBHTCQ010000002">
    <property type="protein sequence ID" value="MFC7405876.1"/>
    <property type="molecule type" value="Genomic_DNA"/>
</dbReference>
<organism evidence="2 3">
    <name type="scientific">Georgenia alba</name>
    <dbReference type="NCBI Taxonomy" id="2233858"/>
    <lineage>
        <taxon>Bacteria</taxon>
        <taxon>Bacillati</taxon>
        <taxon>Actinomycetota</taxon>
        <taxon>Actinomycetes</taxon>
        <taxon>Micrococcales</taxon>
        <taxon>Bogoriellaceae</taxon>
        <taxon>Georgenia</taxon>
    </lineage>
</organism>
<dbReference type="Proteomes" id="UP001596455">
    <property type="component" value="Unassembled WGS sequence"/>
</dbReference>
<comment type="caution">
    <text evidence="2">The sequence shown here is derived from an EMBL/GenBank/DDBJ whole genome shotgun (WGS) entry which is preliminary data.</text>
</comment>
<reference evidence="3" key="1">
    <citation type="journal article" date="2019" name="Int. J. Syst. Evol. Microbiol.">
        <title>The Global Catalogue of Microorganisms (GCM) 10K type strain sequencing project: providing services to taxonomists for standard genome sequencing and annotation.</title>
        <authorList>
            <consortium name="The Broad Institute Genomics Platform"/>
            <consortium name="The Broad Institute Genome Sequencing Center for Infectious Disease"/>
            <person name="Wu L."/>
            <person name="Ma J."/>
        </authorList>
    </citation>
    <scope>NUCLEOTIDE SEQUENCE [LARGE SCALE GENOMIC DNA]</scope>
    <source>
        <strain evidence="3">JCM 1490</strain>
    </source>
</reference>
<dbReference type="RefSeq" id="WP_382394710.1">
    <property type="nucleotide sequence ID" value="NZ_JBHTCQ010000002.1"/>
</dbReference>